<gene>
    <name evidence="3" type="ORF">ACFQMF_01765</name>
</gene>
<feature type="compositionally biased region" description="Polar residues" evidence="1">
    <location>
        <begin position="93"/>
        <end position="106"/>
    </location>
</feature>
<proteinExistence type="predicted"/>
<protein>
    <submittedName>
        <fullName evidence="3">HNH endonuclease</fullName>
    </submittedName>
</protein>
<comment type="caution">
    <text evidence="3">The sequence shown here is derived from an EMBL/GenBank/DDBJ whole genome shotgun (WGS) entry which is preliminary data.</text>
</comment>
<evidence type="ECO:0000313" key="4">
    <source>
        <dbReference type="Proteomes" id="UP001596545"/>
    </source>
</evidence>
<evidence type="ECO:0000256" key="1">
    <source>
        <dbReference type="SAM" id="MobiDB-lite"/>
    </source>
</evidence>
<organism evidence="3 4">
    <name type="scientific">Halorubrum rutilum</name>
    <dbReference type="NCBI Taxonomy" id="1364933"/>
    <lineage>
        <taxon>Archaea</taxon>
        <taxon>Methanobacteriati</taxon>
        <taxon>Methanobacteriota</taxon>
        <taxon>Stenosarchaea group</taxon>
        <taxon>Halobacteria</taxon>
        <taxon>Halobacteriales</taxon>
        <taxon>Haloferacaceae</taxon>
        <taxon>Halorubrum</taxon>
    </lineage>
</organism>
<feature type="region of interest" description="Disordered" evidence="1">
    <location>
        <begin position="78"/>
        <end position="106"/>
    </location>
</feature>
<sequence>MENYGIDRRPRGSYQVKPYAKFQTLQNGYEYWHDGEAGGTTKDWVLVHRLLAVAEFGFDSVQSDIDVHHKNGVRWDNRPENIGLMSHSKHASYHNNESSNQGGKHA</sequence>
<dbReference type="AlphaFoldDB" id="A0ABD6AGE4"/>
<dbReference type="InterPro" id="IPR044925">
    <property type="entry name" value="His-Me_finger_sf"/>
</dbReference>
<dbReference type="RefSeq" id="WP_256407400.1">
    <property type="nucleotide sequence ID" value="NZ_JANHDN010000001.1"/>
</dbReference>
<keyword evidence="3" id="KW-0540">Nuclease</keyword>
<dbReference type="GO" id="GO:0004519">
    <property type="term" value="F:endonuclease activity"/>
    <property type="evidence" value="ECO:0007669"/>
    <property type="project" value="UniProtKB-KW"/>
</dbReference>
<evidence type="ECO:0000259" key="2">
    <source>
        <dbReference type="Pfam" id="PF13392"/>
    </source>
</evidence>
<dbReference type="Proteomes" id="UP001596545">
    <property type="component" value="Unassembled WGS sequence"/>
</dbReference>
<dbReference type="InterPro" id="IPR003615">
    <property type="entry name" value="HNH_nuc"/>
</dbReference>
<dbReference type="SUPFAM" id="SSF54060">
    <property type="entry name" value="His-Me finger endonucleases"/>
    <property type="match status" value="1"/>
</dbReference>
<dbReference type="EMBL" id="JBHTBL010000001">
    <property type="protein sequence ID" value="MFC7323299.1"/>
    <property type="molecule type" value="Genomic_DNA"/>
</dbReference>
<dbReference type="Gene3D" id="3.90.75.20">
    <property type="match status" value="1"/>
</dbReference>
<accession>A0ABD6AGE4</accession>
<name>A0ABD6AGE4_9EURY</name>
<feature type="domain" description="HNH nuclease" evidence="2">
    <location>
        <begin position="46"/>
        <end position="91"/>
    </location>
</feature>
<keyword evidence="4" id="KW-1185">Reference proteome</keyword>
<keyword evidence="3" id="KW-0255">Endonuclease</keyword>
<dbReference type="Pfam" id="PF13392">
    <property type="entry name" value="HNH_3"/>
    <property type="match status" value="1"/>
</dbReference>
<reference evidence="3 4" key="1">
    <citation type="journal article" date="2019" name="Int. J. Syst. Evol. Microbiol.">
        <title>The Global Catalogue of Microorganisms (GCM) 10K type strain sequencing project: providing services to taxonomists for standard genome sequencing and annotation.</title>
        <authorList>
            <consortium name="The Broad Institute Genomics Platform"/>
            <consortium name="The Broad Institute Genome Sequencing Center for Infectious Disease"/>
            <person name="Wu L."/>
            <person name="Ma J."/>
        </authorList>
    </citation>
    <scope>NUCLEOTIDE SEQUENCE [LARGE SCALE GENOMIC DNA]</scope>
    <source>
        <strain evidence="3 4">CGMCC 1.12554</strain>
    </source>
</reference>
<keyword evidence="3" id="KW-0378">Hydrolase</keyword>
<evidence type="ECO:0000313" key="3">
    <source>
        <dbReference type="EMBL" id="MFC7323299.1"/>
    </source>
</evidence>